<protein>
    <recommendedName>
        <fullName evidence="6">CR-type domain-containing protein</fullName>
    </recommendedName>
</protein>
<keyword evidence="2" id="KW-0677">Repeat</keyword>
<keyword evidence="3 5" id="KW-0863">Zinc-finger</keyword>
<evidence type="ECO:0000313" key="8">
    <source>
        <dbReference type="Proteomes" id="UP001202328"/>
    </source>
</evidence>
<name>A0AAD4TGN1_9MAGN</name>
<evidence type="ECO:0000256" key="4">
    <source>
        <dbReference type="ARBA" id="ARBA00022833"/>
    </source>
</evidence>
<feature type="domain" description="CR-type" evidence="6">
    <location>
        <begin position="40"/>
        <end position="123"/>
    </location>
</feature>
<dbReference type="GO" id="GO:0030544">
    <property type="term" value="F:Hsp70 protein binding"/>
    <property type="evidence" value="ECO:0007669"/>
    <property type="project" value="InterPro"/>
</dbReference>
<keyword evidence="4 5" id="KW-0862">Zinc</keyword>
<accession>A0AAD4TGN1</accession>
<evidence type="ECO:0000256" key="1">
    <source>
        <dbReference type="ARBA" id="ARBA00022723"/>
    </source>
</evidence>
<dbReference type="Pfam" id="PF00684">
    <property type="entry name" value="DnaJ_CXXCXGXG"/>
    <property type="match status" value="1"/>
</dbReference>
<dbReference type="Proteomes" id="UP001202328">
    <property type="component" value="Unassembled WGS sequence"/>
</dbReference>
<organism evidence="7 8">
    <name type="scientific">Papaver atlanticum</name>
    <dbReference type="NCBI Taxonomy" id="357466"/>
    <lineage>
        <taxon>Eukaryota</taxon>
        <taxon>Viridiplantae</taxon>
        <taxon>Streptophyta</taxon>
        <taxon>Embryophyta</taxon>
        <taxon>Tracheophyta</taxon>
        <taxon>Spermatophyta</taxon>
        <taxon>Magnoliopsida</taxon>
        <taxon>Ranunculales</taxon>
        <taxon>Papaveraceae</taxon>
        <taxon>Papaveroideae</taxon>
        <taxon>Papaver</taxon>
    </lineage>
</organism>
<comment type="caution">
    <text evidence="7">The sequence shown here is derived from an EMBL/GenBank/DDBJ whole genome shotgun (WGS) entry which is preliminary data.</text>
</comment>
<reference evidence="7" key="1">
    <citation type="submission" date="2022-04" db="EMBL/GenBank/DDBJ databases">
        <title>A functionally conserved STORR gene fusion in Papaver species that diverged 16.8 million years ago.</title>
        <authorList>
            <person name="Catania T."/>
        </authorList>
    </citation>
    <scope>NUCLEOTIDE SEQUENCE</scope>
    <source>
        <strain evidence="7">S-188037</strain>
    </source>
</reference>
<gene>
    <name evidence="7" type="ORF">MKW98_028480</name>
</gene>
<dbReference type="InterPro" id="IPR036410">
    <property type="entry name" value="HSP_DnaJ_Cys-rich_dom_sf"/>
</dbReference>
<dbReference type="GO" id="GO:0051082">
    <property type="term" value="F:unfolded protein binding"/>
    <property type="evidence" value="ECO:0007669"/>
    <property type="project" value="InterPro"/>
</dbReference>
<dbReference type="Gene3D" id="2.10.230.10">
    <property type="entry name" value="Heat shock protein DnaJ, cysteine-rich domain"/>
    <property type="match status" value="1"/>
</dbReference>
<proteinExistence type="predicted"/>
<dbReference type="FunFam" id="2.10.230.10:FF:000001">
    <property type="entry name" value="DnaJ subfamily A member 2"/>
    <property type="match status" value="1"/>
</dbReference>
<dbReference type="InterPro" id="IPR044713">
    <property type="entry name" value="DNJA1/2-like"/>
</dbReference>
<evidence type="ECO:0000313" key="7">
    <source>
        <dbReference type="EMBL" id="KAI3955535.1"/>
    </source>
</evidence>
<dbReference type="GO" id="GO:0008270">
    <property type="term" value="F:zinc ion binding"/>
    <property type="evidence" value="ECO:0007669"/>
    <property type="project" value="UniProtKB-KW"/>
</dbReference>
<feature type="zinc finger region" description="CR-type" evidence="5">
    <location>
        <begin position="40"/>
        <end position="123"/>
    </location>
</feature>
<dbReference type="EMBL" id="JAJJMB010001750">
    <property type="protein sequence ID" value="KAI3955535.1"/>
    <property type="molecule type" value="Genomic_DNA"/>
</dbReference>
<dbReference type="CDD" id="cd10719">
    <property type="entry name" value="DnaJ_zf"/>
    <property type="match status" value="1"/>
</dbReference>
<dbReference type="InterPro" id="IPR001305">
    <property type="entry name" value="HSP_DnaJ_Cys-rich_dom"/>
</dbReference>
<dbReference type="Gene3D" id="2.60.260.20">
    <property type="entry name" value="Urease metallochaperone UreE, N-terminal domain"/>
    <property type="match status" value="1"/>
</dbReference>
<keyword evidence="1 5" id="KW-0479">Metal-binding</keyword>
<sequence length="134" mass="14599">MVVSLIAEDGAVFYINCFYGEEDCLGVKIDGGFISFQSRTKDEEDTAAEKFSLAGSWRKGSKGGSSNRCGCQGSGMKISTRRIGPGMIQQMQHVCPECKGSGEVINEKDKCQQCKGNKVTEEKKVLEVQVEKGM</sequence>
<dbReference type="PANTHER" id="PTHR43888">
    <property type="entry name" value="DNAJ-LIKE-2, ISOFORM A-RELATED"/>
    <property type="match status" value="1"/>
</dbReference>
<keyword evidence="8" id="KW-1185">Reference proteome</keyword>
<dbReference type="GO" id="GO:0006457">
    <property type="term" value="P:protein folding"/>
    <property type="evidence" value="ECO:0007669"/>
    <property type="project" value="InterPro"/>
</dbReference>
<evidence type="ECO:0000256" key="2">
    <source>
        <dbReference type="ARBA" id="ARBA00022737"/>
    </source>
</evidence>
<dbReference type="AlphaFoldDB" id="A0AAD4TGN1"/>
<dbReference type="PROSITE" id="PS51188">
    <property type="entry name" value="ZF_CR"/>
    <property type="match status" value="1"/>
</dbReference>
<dbReference type="SUPFAM" id="SSF57938">
    <property type="entry name" value="DnaJ/Hsp40 cysteine-rich domain"/>
    <property type="match status" value="1"/>
</dbReference>
<evidence type="ECO:0000259" key="6">
    <source>
        <dbReference type="PROSITE" id="PS51188"/>
    </source>
</evidence>
<evidence type="ECO:0000256" key="3">
    <source>
        <dbReference type="ARBA" id="ARBA00022771"/>
    </source>
</evidence>
<evidence type="ECO:0000256" key="5">
    <source>
        <dbReference type="PROSITE-ProRule" id="PRU00546"/>
    </source>
</evidence>